<feature type="compositionally biased region" description="Basic and acidic residues" evidence="1">
    <location>
        <begin position="419"/>
        <end position="437"/>
    </location>
</feature>
<dbReference type="InterPro" id="IPR000873">
    <property type="entry name" value="AMP-dep_synth/lig_dom"/>
</dbReference>
<evidence type="ECO:0000259" key="3">
    <source>
        <dbReference type="Pfam" id="PF14535"/>
    </source>
</evidence>
<comment type="caution">
    <text evidence="4">The sequence shown here is derived from an EMBL/GenBank/DDBJ whole genome shotgun (WGS) entry which is preliminary data.</text>
</comment>
<accession>A0ABX1AFP4</accession>
<dbReference type="Gene3D" id="3.40.50.12780">
    <property type="entry name" value="N-terminal domain of ligase-like"/>
    <property type="match status" value="1"/>
</dbReference>
<dbReference type="PANTHER" id="PTHR43845">
    <property type="entry name" value="BLR5969 PROTEIN"/>
    <property type="match status" value="1"/>
</dbReference>
<dbReference type="InterPro" id="IPR028154">
    <property type="entry name" value="AMP-dep_Lig_C"/>
</dbReference>
<evidence type="ECO:0000313" key="5">
    <source>
        <dbReference type="Proteomes" id="UP000746503"/>
    </source>
</evidence>
<feature type="domain" description="AMP-dependent synthetase/ligase" evidence="2">
    <location>
        <begin position="91"/>
        <end position="284"/>
    </location>
</feature>
<sequence length="437" mass="48471">MSYWNTKAETMPRPELEAWQWRRLRRAAEHARHHSPFWADRIPGGLSSPAEFTARVPLLHKADLLAAQAVSPPYGTWPSIDPAAGARHHQTSGTSGNPPVRSIDTARDWVWSTDTFCTALYANGVRSGQRGMVCFGYGLFAGFWGMHYALERMGCTVFPSAGLDSRSRIGLLTEYRIEVVGLTPSYALRLMEVAREEGVDLAREANVEVILAGAEPRSDRTTAAIEEAFGARVFNAAGTTEYGGVFMFECPARRNACHVVESSCYDEVLDPDTGRAVPYGAQGVRVTSGLSREGVQLFRHWTEDVVVRRPHHECGCGRSWDFYDGGILRRVDDMRKIRGASVTPVMVEDVVRAVPGVAEFQASIRTVRGLDTVHLRVDAGEPDGEGGRRLARELADRFKRAIGIRPEVELVPPGSLPRTEWKATRLHDERDPRTPHP</sequence>
<evidence type="ECO:0000256" key="1">
    <source>
        <dbReference type="SAM" id="MobiDB-lite"/>
    </source>
</evidence>
<dbReference type="Pfam" id="PF00501">
    <property type="entry name" value="AMP-binding"/>
    <property type="match status" value="1"/>
</dbReference>
<keyword evidence="4" id="KW-0436">Ligase</keyword>
<dbReference type="PANTHER" id="PTHR43845:SF1">
    <property type="entry name" value="BLR5969 PROTEIN"/>
    <property type="match status" value="1"/>
</dbReference>
<feature type="region of interest" description="Disordered" evidence="1">
    <location>
        <begin position="414"/>
        <end position="437"/>
    </location>
</feature>
<dbReference type="RefSeq" id="WP_167932466.1">
    <property type="nucleotide sequence ID" value="NZ_JAAVJB010000030.1"/>
</dbReference>
<dbReference type="SUPFAM" id="SSF56801">
    <property type="entry name" value="Acetyl-CoA synthetase-like"/>
    <property type="match status" value="1"/>
</dbReference>
<dbReference type="GO" id="GO:0016874">
    <property type="term" value="F:ligase activity"/>
    <property type="evidence" value="ECO:0007669"/>
    <property type="project" value="UniProtKB-KW"/>
</dbReference>
<dbReference type="InterPro" id="IPR042099">
    <property type="entry name" value="ANL_N_sf"/>
</dbReference>
<name>A0ABX1AFP4_9ACTN</name>
<reference evidence="4 5" key="1">
    <citation type="submission" date="2020-03" db="EMBL/GenBank/DDBJ databases">
        <title>Draft genome of Streptomyces sp. ventii, isolated from the Axial Seamount in the Pacific Ocean, and resequencing of the two type strains Streptomyces lonarensis strain NCL 716 and Streptomyces bohaiensis strain 11A07.</title>
        <authorList>
            <person name="Loughran R.M."/>
            <person name="Pfannmuller K.M."/>
            <person name="Wasson B.J."/>
            <person name="Deadmond M.C."/>
            <person name="Paddock B.E."/>
            <person name="Koyack M.J."/>
            <person name="Gallegos D.A."/>
            <person name="Mitchell E.A."/>
            <person name="Ushijima B."/>
            <person name="Saw J.H."/>
            <person name="Mcphail K.L."/>
            <person name="Videau P."/>
        </authorList>
    </citation>
    <scope>NUCLEOTIDE SEQUENCE [LARGE SCALE GENOMIC DNA]</scope>
    <source>
        <strain evidence="5">5675061</strain>
    </source>
</reference>
<protein>
    <submittedName>
        <fullName evidence="4">Phenylacetate--CoA ligase</fullName>
    </submittedName>
</protein>
<gene>
    <name evidence="4" type="ORF">HCJ92_06430</name>
</gene>
<proteinExistence type="predicted"/>
<dbReference type="Gene3D" id="3.30.300.30">
    <property type="match status" value="1"/>
</dbReference>
<dbReference type="EMBL" id="JAAVJB010000030">
    <property type="protein sequence ID" value="NJP65939.1"/>
    <property type="molecule type" value="Genomic_DNA"/>
</dbReference>
<dbReference type="InterPro" id="IPR045851">
    <property type="entry name" value="AMP-bd_C_sf"/>
</dbReference>
<feature type="domain" description="AMP-dependent ligase C-terminal" evidence="3">
    <location>
        <begin position="339"/>
        <end position="430"/>
    </location>
</feature>
<evidence type="ECO:0000313" key="4">
    <source>
        <dbReference type="EMBL" id="NJP65939.1"/>
    </source>
</evidence>
<evidence type="ECO:0000259" key="2">
    <source>
        <dbReference type="Pfam" id="PF00501"/>
    </source>
</evidence>
<dbReference type="Proteomes" id="UP000746503">
    <property type="component" value="Unassembled WGS sequence"/>
</dbReference>
<keyword evidence="5" id="KW-1185">Reference proteome</keyword>
<organism evidence="4 5">
    <name type="scientific">Streptomyces spiramenti</name>
    <dbReference type="NCBI Taxonomy" id="2720606"/>
    <lineage>
        <taxon>Bacteria</taxon>
        <taxon>Bacillati</taxon>
        <taxon>Actinomycetota</taxon>
        <taxon>Actinomycetes</taxon>
        <taxon>Kitasatosporales</taxon>
        <taxon>Streptomycetaceae</taxon>
        <taxon>Streptomyces</taxon>
    </lineage>
</organism>
<dbReference type="Pfam" id="PF14535">
    <property type="entry name" value="AMP-binding_C_2"/>
    <property type="match status" value="1"/>
</dbReference>